<feature type="region of interest" description="Disordered" evidence="1">
    <location>
        <begin position="1"/>
        <end position="157"/>
    </location>
</feature>
<dbReference type="AlphaFoldDB" id="A0A2K9YE88"/>
<sequence>MRSEILLPELFPNKRPREPINPNQRVLYGISEPMTDIYGEEERVRSSSRSSAGTLQGDNMNKGSESPRRDDNRSLDWRNDASPLLTRDGIQPCARESASTPLSDDRNGWNPDRDHDALKGGLAKPRAAQSLDHDRSSTQRSSSPEYMMSGALAEGDPSTSTIPMPLDFYVHDKVTSGPDCLCKSVPTGTEKDQKALTEIAWSRSILLLMLVIRVVLNLCNVQPNVHGRTVHIGSSRGNSPLLKASKGLSSHTMALPIIPSDWTAQTSNVEIAEWLVKLREAALPELAIYSSMIAFTDSRQKQRYLDSIPPNEIDEIEGYKACTTISGAVRCITKQSAALVESNYNNAAQDNAGEAYWHAVGLARVEQQYYIYNSTFDPAKYKDEAPPRIRTLHGCSNIVNLLDVIRSPKTVSIPAVKNAQGKAVKGLGKTIANVWMTGIGSSKLDCRTEAALFLSNVASGQAGISAAQPEAQNAAGYHWVKLAW</sequence>
<feature type="compositionally biased region" description="Basic and acidic residues" evidence="1">
    <location>
        <begin position="65"/>
        <end position="79"/>
    </location>
</feature>
<feature type="compositionally biased region" description="Polar residues" evidence="1">
    <location>
        <begin position="52"/>
        <end position="64"/>
    </location>
</feature>
<reference evidence="2" key="1">
    <citation type="submission" date="2017-12" db="EMBL/GenBank/DDBJ databases">
        <title>Genome Sequencing Reveals a Rich Biosynthetic Potential.</title>
        <authorList>
            <person name="Bertrand R.L."/>
            <person name="Abdel-Hameed M.E."/>
            <person name="Sorensen J.L."/>
        </authorList>
    </citation>
    <scope>NUCLEOTIDE SEQUENCE</scope>
</reference>
<proteinExistence type="predicted"/>
<dbReference type="EMBL" id="MG777489">
    <property type="protein sequence ID" value="AUW31025.1"/>
    <property type="molecule type" value="Genomic_DNA"/>
</dbReference>
<evidence type="ECO:0000256" key="1">
    <source>
        <dbReference type="SAM" id="MobiDB-lite"/>
    </source>
</evidence>
<protein>
    <submittedName>
        <fullName evidence="2">Uncharacterized protein</fullName>
    </submittedName>
</protein>
<feature type="compositionally biased region" description="Basic and acidic residues" evidence="1">
    <location>
        <begin position="103"/>
        <end position="118"/>
    </location>
</feature>
<evidence type="ECO:0000313" key="2">
    <source>
        <dbReference type="EMBL" id="AUW31025.1"/>
    </source>
</evidence>
<accession>A0A2K9YE88</accession>
<organism evidence="2">
    <name type="scientific">Cladonia uncialis subsp. uncialis</name>
    <dbReference type="NCBI Taxonomy" id="180999"/>
    <lineage>
        <taxon>Eukaryota</taxon>
        <taxon>Fungi</taxon>
        <taxon>Dikarya</taxon>
        <taxon>Ascomycota</taxon>
        <taxon>Pezizomycotina</taxon>
        <taxon>Lecanoromycetes</taxon>
        <taxon>OSLEUM clade</taxon>
        <taxon>Lecanoromycetidae</taxon>
        <taxon>Lecanorales</taxon>
        <taxon>Lecanorineae</taxon>
        <taxon>Cladoniaceae</taxon>
        <taxon>Cladonia</taxon>
    </lineage>
</organism>
<name>A0A2K9YE88_CLAUC</name>